<name>A0AAE0ZU71_9GAST</name>
<dbReference type="SMART" id="SM01278">
    <property type="entry name" value="MAPKK1_Int"/>
    <property type="match status" value="1"/>
</dbReference>
<dbReference type="FunFam" id="3.30.450.30:FF:000003">
    <property type="entry name" value="ragulator complex protein LAMTOR3 homolog"/>
    <property type="match status" value="1"/>
</dbReference>
<comment type="caution">
    <text evidence="2">The sequence shown here is derived from an EMBL/GenBank/DDBJ whole genome shotgun (WGS) entry which is preliminary data.</text>
</comment>
<dbReference type="Proteomes" id="UP001283361">
    <property type="component" value="Unassembled WGS sequence"/>
</dbReference>
<comment type="similarity">
    <text evidence="1">Belongs to the LAMTOR3 family.</text>
</comment>
<keyword evidence="3" id="KW-1185">Reference proteome</keyword>
<evidence type="ECO:0000313" key="3">
    <source>
        <dbReference type="Proteomes" id="UP001283361"/>
    </source>
</evidence>
<dbReference type="Pfam" id="PF08923">
    <property type="entry name" value="MAPKK1_Int"/>
    <property type="match status" value="1"/>
</dbReference>
<dbReference type="GO" id="GO:0071230">
    <property type="term" value="P:cellular response to amino acid stimulus"/>
    <property type="evidence" value="ECO:0007669"/>
    <property type="project" value="TreeGrafter"/>
</dbReference>
<dbReference type="GO" id="GO:0071986">
    <property type="term" value="C:Ragulator complex"/>
    <property type="evidence" value="ECO:0007669"/>
    <property type="project" value="TreeGrafter"/>
</dbReference>
<dbReference type="Gene3D" id="3.30.450.30">
    <property type="entry name" value="Dynein light chain 2a, cytoplasmic"/>
    <property type="match status" value="1"/>
</dbReference>
<dbReference type="SUPFAM" id="SSF103196">
    <property type="entry name" value="Roadblock/LC7 domain"/>
    <property type="match status" value="1"/>
</dbReference>
<dbReference type="PANTHER" id="PTHR13378:SF1">
    <property type="entry name" value="RAGULATOR COMPLEX PROTEIN LAMTOR3"/>
    <property type="match status" value="1"/>
</dbReference>
<protein>
    <submittedName>
        <fullName evidence="2">Uncharacterized protein</fullName>
    </submittedName>
</protein>
<dbReference type="AlphaFoldDB" id="A0AAE0ZU71"/>
<organism evidence="2 3">
    <name type="scientific">Elysia crispata</name>
    <name type="common">lettuce slug</name>
    <dbReference type="NCBI Taxonomy" id="231223"/>
    <lineage>
        <taxon>Eukaryota</taxon>
        <taxon>Metazoa</taxon>
        <taxon>Spiralia</taxon>
        <taxon>Lophotrochozoa</taxon>
        <taxon>Mollusca</taxon>
        <taxon>Gastropoda</taxon>
        <taxon>Heterobranchia</taxon>
        <taxon>Euthyneura</taxon>
        <taxon>Panpulmonata</taxon>
        <taxon>Sacoglossa</taxon>
        <taxon>Placobranchoidea</taxon>
        <taxon>Plakobranchidae</taxon>
        <taxon>Elysia</taxon>
    </lineage>
</organism>
<evidence type="ECO:0000313" key="2">
    <source>
        <dbReference type="EMBL" id="KAK3775016.1"/>
    </source>
</evidence>
<gene>
    <name evidence="2" type="ORF">RRG08_019392</name>
</gene>
<dbReference type="GO" id="GO:0032008">
    <property type="term" value="P:positive regulation of TOR signaling"/>
    <property type="evidence" value="ECO:0007669"/>
    <property type="project" value="TreeGrafter"/>
</dbReference>
<accession>A0AAE0ZU71</accession>
<dbReference type="PANTHER" id="PTHR13378">
    <property type="entry name" value="REGULATOR COMPLEX PROTEIN LAMTOR3"/>
    <property type="match status" value="1"/>
</dbReference>
<reference evidence="2" key="1">
    <citation type="journal article" date="2023" name="G3 (Bethesda)">
        <title>A reference genome for the long-term kleptoplast-retaining sea slug Elysia crispata morphotype clarki.</title>
        <authorList>
            <person name="Eastman K.E."/>
            <person name="Pendleton A.L."/>
            <person name="Shaikh M.A."/>
            <person name="Suttiyut T."/>
            <person name="Ogas R."/>
            <person name="Tomko P."/>
            <person name="Gavelis G."/>
            <person name="Widhalm J.R."/>
            <person name="Wisecaver J.H."/>
        </authorList>
    </citation>
    <scope>NUCLEOTIDE SEQUENCE</scope>
    <source>
        <strain evidence="2">ECLA1</strain>
    </source>
</reference>
<proteinExistence type="inferred from homology"/>
<dbReference type="InterPro" id="IPR015019">
    <property type="entry name" value="LAMTOR3"/>
</dbReference>
<dbReference type="EMBL" id="JAWDGP010003365">
    <property type="protein sequence ID" value="KAK3775016.1"/>
    <property type="molecule type" value="Genomic_DNA"/>
</dbReference>
<sequence>MTEDLKSYLNKQMATVDNLHAIAITDRDGVVIIKVANQMAPDTALRQAFLSVFGIMTEQASKMGMGNNSKIINFYDRFQTVQINAHPLLLHFIADRDANTGLILELEHALADVLQDISKVVTMIAQVRRQADADLFPGDNTINHCIRSRFIY</sequence>
<evidence type="ECO:0000256" key="1">
    <source>
        <dbReference type="ARBA" id="ARBA00005356"/>
    </source>
</evidence>